<dbReference type="RefSeq" id="WP_014142445.1">
    <property type="nucleotide sequence ID" value="NC_016111.1"/>
</dbReference>
<dbReference type="KEGG" id="sct:SCAT_1687"/>
<evidence type="ECO:0000313" key="2">
    <source>
        <dbReference type="Proteomes" id="UP000007842"/>
    </source>
</evidence>
<dbReference type="EMBL" id="CP003219">
    <property type="protein sequence ID" value="AEW94055.1"/>
    <property type="molecule type" value="Genomic_DNA"/>
</dbReference>
<accession>G8WP22</accession>
<proteinExistence type="predicted"/>
<dbReference type="STRING" id="1003195.SCATT_16840"/>
<dbReference type="KEGG" id="scy:SCATT_16840"/>
<dbReference type="Proteomes" id="UP000007842">
    <property type="component" value="Chromosome"/>
</dbReference>
<gene>
    <name evidence="1" type="ordered locus">SCATT_16840</name>
</gene>
<dbReference type="OrthoDB" id="3962244at2"/>
<protein>
    <submittedName>
        <fullName evidence="1">Uncharacterized protein</fullName>
    </submittedName>
</protein>
<organism evidence="1 2">
    <name type="scientific">Streptantibioticus cattleyicolor (strain ATCC 35852 / DSM 46488 / JCM 4925 / NBRC 14057 / NRRL 8057)</name>
    <name type="common">Streptomyces cattleya</name>
    <dbReference type="NCBI Taxonomy" id="1003195"/>
    <lineage>
        <taxon>Bacteria</taxon>
        <taxon>Bacillati</taxon>
        <taxon>Actinomycetota</taxon>
        <taxon>Actinomycetes</taxon>
        <taxon>Kitasatosporales</taxon>
        <taxon>Streptomycetaceae</taxon>
        <taxon>Streptantibioticus</taxon>
    </lineage>
</organism>
<keyword evidence="2" id="KW-1185">Reference proteome</keyword>
<name>F8JPZ5_STREN</name>
<dbReference type="AlphaFoldDB" id="F8JPZ5"/>
<sequence length="360" mass="37685">MGNEISYPFSSDSAGGGQQMVSQAQWQMMSRMFGPDRIDTQLVSSSYDGSALPFAASVVNGTSVSVSPGRALVGGFYYQLTAAQSVAIAANTGTNPRVDLIVLRADLAAGSVNLAVVQGQAAASPVVPQPTRTLGGRWELPLHQVTVPGNNGTLSVLSVGPFDMPSPVAVPWNASQLAQVTPVGTYIYDLDSNTNDTQSEYFVGRDGVAVTRHLGKARPYTPSLVNATDPLPTSYRTGRWRIIAPGMVWFAVTINNQNDGGAMLSGKNWIMGITLPPVPAATATRQVLHGHITNARGGGNLPNYMSVTALIEQGGTGQTTAYLYYPSPTTPAQGLDALPGIPAGAILTLSGVYQTNVYGD</sequence>
<dbReference type="PATRIC" id="fig|1003195.11.peg.3248"/>
<accession>F8JPZ5</accession>
<evidence type="ECO:0000313" key="1">
    <source>
        <dbReference type="EMBL" id="AEW94055.1"/>
    </source>
</evidence>
<reference evidence="2" key="1">
    <citation type="submission" date="2011-12" db="EMBL/GenBank/DDBJ databases">
        <title>Complete genome sequence of Streptomyces cattleya strain DSM 46488.</title>
        <authorList>
            <person name="Ou H.-Y."/>
            <person name="Li P."/>
            <person name="Zhao C."/>
            <person name="O'Hagan D."/>
            <person name="Deng Z."/>
        </authorList>
    </citation>
    <scope>NUCLEOTIDE SEQUENCE [LARGE SCALE GENOMIC DNA]</scope>
    <source>
        <strain evidence="2">ATCC 35852 / DSM 46488 / JCM 4925 / NBRC 14057 / NRRL 8057</strain>
    </source>
</reference>
<dbReference type="HOGENOM" id="CLU_769277_0_0_11"/>